<accession>A0AAD8K0G4</accession>
<organism evidence="1 2">
    <name type="scientific">Tagetes erecta</name>
    <name type="common">African marigold</name>
    <dbReference type="NCBI Taxonomy" id="13708"/>
    <lineage>
        <taxon>Eukaryota</taxon>
        <taxon>Viridiplantae</taxon>
        <taxon>Streptophyta</taxon>
        <taxon>Embryophyta</taxon>
        <taxon>Tracheophyta</taxon>
        <taxon>Spermatophyta</taxon>
        <taxon>Magnoliopsida</taxon>
        <taxon>eudicotyledons</taxon>
        <taxon>Gunneridae</taxon>
        <taxon>Pentapetalae</taxon>
        <taxon>asterids</taxon>
        <taxon>campanulids</taxon>
        <taxon>Asterales</taxon>
        <taxon>Asteraceae</taxon>
        <taxon>Asteroideae</taxon>
        <taxon>Heliantheae alliance</taxon>
        <taxon>Tageteae</taxon>
        <taxon>Tagetes</taxon>
    </lineage>
</organism>
<gene>
    <name evidence="1" type="ORF">QVD17_29885</name>
</gene>
<name>A0AAD8K0G4_TARER</name>
<dbReference type="Proteomes" id="UP001229421">
    <property type="component" value="Unassembled WGS sequence"/>
</dbReference>
<keyword evidence="2" id="KW-1185">Reference proteome</keyword>
<proteinExistence type="predicted"/>
<dbReference type="EMBL" id="JAUHHV010000008">
    <property type="protein sequence ID" value="KAK1414144.1"/>
    <property type="molecule type" value="Genomic_DNA"/>
</dbReference>
<comment type="caution">
    <text evidence="1">The sequence shown here is derived from an EMBL/GenBank/DDBJ whole genome shotgun (WGS) entry which is preliminary data.</text>
</comment>
<sequence>MFWGVFSLYLIIQLMKRQSLALIIMCPLEILKILNEARLAYEDVDLCFLKMQQEIKKIISFFHSLAS</sequence>
<evidence type="ECO:0000313" key="1">
    <source>
        <dbReference type="EMBL" id="KAK1414144.1"/>
    </source>
</evidence>
<reference evidence="1" key="1">
    <citation type="journal article" date="2023" name="bioRxiv">
        <title>Improved chromosome-level genome assembly for marigold (Tagetes erecta).</title>
        <authorList>
            <person name="Jiang F."/>
            <person name="Yuan L."/>
            <person name="Wang S."/>
            <person name="Wang H."/>
            <person name="Xu D."/>
            <person name="Wang A."/>
            <person name="Fan W."/>
        </authorList>
    </citation>
    <scope>NUCLEOTIDE SEQUENCE</scope>
    <source>
        <strain evidence="1">WSJ</strain>
        <tissue evidence="1">Leaf</tissue>
    </source>
</reference>
<protein>
    <submittedName>
        <fullName evidence="1">Uncharacterized protein</fullName>
    </submittedName>
</protein>
<dbReference type="AlphaFoldDB" id="A0AAD8K0G4"/>
<evidence type="ECO:0000313" key="2">
    <source>
        <dbReference type="Proteomes" id="UP001229421"/>
    </source>
</evidence>